<dbReference type="Proteomes" id="UP000033140">
    <property type="component" value="Unassembled WGS sequence"/>
</dbReference>
<feature type="region of interest" description="Disordered" evidence="1">
    <location>
        <begin position="1"/>
        <end position="65"/>
    </location>
</feature>
<feature type="compositionally biased region" description="Polar residues" evidence="1">
    <location>
        <begin position="54"/>
        <end position="65"/>
    </location>
</feature>
<evidence type="ECO:0000313" key="2">
    <source>
        <dbReference type="EMBL" id="GAO51360.1"/>
    </source>
</evidence>
<reference evidence="2 3" key="1">
    <citation type="journal article" date="2011" name="J. Gen. Appl. Microbiol.">
        <title>Draft genome sequencing of the enigmatic yeast Saitoella complicata.</title>
        <authorList>
            <person name="Nishida H."/>
            <person name="Hamamoto M."/>
            <person name="Sugiyama J."/>
        </authorList>
    </citation>
    <scope>NUCLEOTIDE SEQUENCE [LARGE SCALE GENOMIC DNA]</scope>
    <source>
        <strain evidence="2 3">NRRL Y-17804</strain>
    </source>
</reference>
<feature type="compositionally biased region" description="Basic residues" evidence="1">
    <location>
        <begin position="213"/>
        <end position="224"/>
    </location>
</feature>
<gene>
    <name evidence="2" type="ORF">G7K_5462-t1</name>
</gene>
<name>A0A0E9NPM4_SAICN</name>
<feature type="compositionally biased region" description="Polar residues" evidence="1">
    <location>
        <begin position="144"/>
        <end position="155"/>
    </location>
</feature>
<feature type="compositionally biased region" description="Basic and acidic residues" evidence="1">
    <location>
        <begin position="238"/>
        <end position="257"/>
    </location>
</feature>
<comment type="caution">
    <text evidence="2">The sequence shown here is derived from an EMBL/GenBank/DDBJ whole genome shotgun (WGS) entry which is preliminary data.</text>
</comment>
<feature type="region of interest" description="Disordered" evidence="1">
    <location>
        <begin position="141"/>
        <end position="164"/>
    </location>
</feature>
<feature type="compositionally biased region" description="Low complexity" evidence="1">
    <location>
        <begin position="273"/>
        <end position="284"/>
    </location>
</feature>
<organism evidence="2 3">
    <name type="scientific">Saitoella complicata (strain BCRC 22490 / CBS 7301 / JCM 7358 / NBRC 10748 / NRRL Y-17804)</name>
    <dbReference type="NCBI Taxonomy" id="698492"/>
    <lineage>
        <taxon>Eukaryota</taxon>
        <taxon>Fungi</taxon>
        <taxon>Dikarya</taxon>
        <taxon>Ascomycota</taxon>
        <taxon>Taphrinomycotina</taxon>
        <taxon>Taphrinomycotina incertae sedis</taxon>
        <taxon>Saitoella</taxon>
    </lineage>
</organism>
<feature type="region of interest" description="Disordered" evidence="1">
    <location>
        <begin position="345"/>
        <end position="366"/>
    </location>
</feature>
<reference evidence="2 3" key="2">
    <citation type="journal article" date="2014" name="J. Gen. Appl. Microbiol.">
        <title>The early diverging ascomycetous budding yeast Saitoella complicata has three histone deacetylases belonging to the Clr6, Hos2, and Rpd3 lineages.</title>
        <authorList>
            <person name="Nishida H."/>
            <person name="Matsumoto T."/>
            <person name="Kondo S."/>
            <person name="Hamamoto M."/>
            <person name="Yoshikawa H."/>
        </authorList>
    </citation>
    <scope>NUCLEOTIDE SEQUENCE [LARGE SCALE GENOMIC DNA]</scope>
    <source>
        <strain evidence="2 3">NRRL Y-17804</strain>
    </source>
</reference>
<dbReference type="EMBL" id="BACD03000045">
    <property type="protein sequence ID" value="GAO51360.1"/>
    <property type="molecule type" value="Genomic_DNA"/>
</dbReference>
<evidence type="ECO:0000313" key="3">
    <source>
        <dbReference type="Proteomes" id="UP000033140"/>
    </source>
</evidence>
<dbReference type="AlphaFoldDB" id="A0A0E9NPM4"/>
<evidence type="ECO:0000256" key="1">
    <source>
        <dbReference type="SAM" id="MobiDB-lite"/>
    </source>
</evidence>
<feature type="compositionally biased region" description="Polar residues" evidence="1">
    <location>
        <begin position="226"/>
        <end position="237"/>
    </location>
</feature>
<feature type="compositionally biased region" description="Basic residues" evidence="1">
    <location>
        <begin position="15"/>
        <end position="27"/>
    </location>
</feature>
<feature type="compositionally biased region" description="Basic and acidic residues" evidence="1">
    <location>
        <begin position="199"/>
        <end position="212"/>
    </location>
</feature>
<keyword evidence="3" id="KW-1185">Reference proteome</keyword>
<feature type="compositionally biased region" description="Basic and acidic residues" evidence="1">
    <location>
        <begin position="650"/>
        <end position="660"/>
    </location>
</feature>
<protein>
    <submittedName>
        <fullName evidence="2">Uncharacterized protein</fullName>
    </submittedName>
</protein>
<feature type="region of interest" description="Disordered" evidence="1">
    <location>
        <begin position="199"/>
        <end position="287"/>
    </location>
</feature>
<sequence length="860" mass="93981">MGATHSKKPPTSSTPKRKSKRSSKHRPTSLSILPTRARTPSFSSHGVSKIPKLPQSSTTVPTTSRGSNAAMALDATIFAPTTHPTIPPPKSTLHTRKYLEMAAYLPTGLEERATPLPVYAPSFDSRNEITLSPSRSLHHFISPSPHQGLSPSSATADAGPGPVRSMSTLRLARHESIAAPLGSPRKRREEQDLRVWERDARMSNSHEGEHIRQMRRRSMVRAKKPGTQTRASTSPTKSVRDSKVSELDEEEEGKRESTVSGLSVEKEMELQRLSTTSGSSTSLSYPPQARALAPRSLNITVPKRTETGTPAVSTVGFEAVVFDGNASPRRRRTGRLRLVNVESSSGVASDCDDGASSLGATPNEEGEGRLVEASHARSVSDATITAKSTGHGFRGSIVPRISFTEPEDGEGDGVESPLASSVYPPTPFSATFGASFRDEEEEGEGGRSPVFEYPEFDRAGAELVAEYTIQAGTPDGEVHAPILKRLSAGNGRESIRDQHKSLERAKTPSLLDLELELPKFLTPLPLTTGSFLAGTNTTPEIDRTQTKTPSLAEIQSFLSLAAEKLGIGPLTPEERRVSRMEEFEALGVEIENDTRFAEVEQEEDVRQEGEVTEKEKERVRSWDADPFQYDVDQRFSTLKLDKEVTWEEVTREEGKLEPLRQDSGYATAHTSPIDERPTPTPANVPRASMAANSTAASRCPSALSVFTPVQELLPRLTTKDPVPDRAAMLEKNHATLRPGDEKLRWGRLRRQGHSRSRSDIPNLSELGIARRKPQGPRVFGGSVDMSMGMRSRLAGEGSGEGETVNRGSARIGQYRIWMNSNVLDVLTRCVPITVAIYQRYTHSQPAIFPDQWDASRSASA</sequence>
<feature type="region of interest" description="Disordered" evidence="1">
    <location>
        <begin position="397"/>
        <end position="452"/>
    </location>
</feature>
<proteinExistence type="predicted"/>
<accession>A0A0E9NPM4</accession>
<feature type="region of interest" description="Disordered" evidence="1">
    <location>
        <begin position="650"/>
        <end position="686"/>
    </location>
</feature>
<reference evidence="2 3" key="3">
    <citation type="journal article" date="2015" name="Genome Announc.">
        <title>Draft Genome Sequence of the Archiascomycetous Yeast Saitoella complicata.</title>
        <authorList>
            <person name="Yamauchi K."/>
            <person name="Kondo S."/>
            <person name="Hamamoto M."/>
            <person name="Takahashi Y."/>
            <person name="Ogura Y."/>
            <person name="Hayashi T."/>
            <person name="Nishida H."/>
        </authorList>
    </citation>
    <scope>NUCLEOTIDE SEQUENCE [LARGE SCALE GENOMIC DNA]</scope>
    <source>
        <strain evidence="2 3">NRRL Y-17804</strain>
    </source>
</reference>